<dbReference type="InterPro" id="IPR035996">
    <property type="entry name" value="4pyrrol_Methylase_sf"/>
</dbReference>
<evidence type="ECO:0000256" key="1">
    <source>
        <dbReference type="ARBA" id="ARBA00004953"/>
    </source>
</evidence>
<dbReference type="Pfam" id="PF00590">
    <property type="entry name" value="TP_methylase"/>
    <property type="match status" value="2"/>
</dbReference>
<sequence>MSGTVNPRLVGVGVGPGDPDLVTYRAVRVLREATVVFVPVSDGHGPYGPAPGSPSPTDRPGTATGAGAGPPGRAEVTVRAHVDHDRIVTLPFRMAGDADYLGPARAVAAALRGETTGTADGAPDGGPPGTLASPATAPDTGPGPGPGSGITVAFATIGDPNLYSTFTALAAAVRTLLPDVELDTVPGITAMQDLAARSGTVLAHGAETLALLPLTAGVDAYRSAVAGFDTVVAYKGGRALPAVRGVLADAARLDGPAGHAVYGAALGLPEQDIRPAADLEPGETGPYLSTVLATRRARWPR</sequence>
<protein>
    <submittedName>
        <fullName evidence="8">Precorrin-2 C(20)-methyltransferase</fullName>
    </submittedName>
</protein>
<dbReference type="PANTHER" id="PTHR43467:SF2">
    <property type="entry name" value="COBALT-PRECORRIN-2 C(20)-METHYLTRANSFERASE"/>
    <property type="match status" value="1"/>
</dbReference>
<feature type="domain" description="Tetrapyrrole methylase" evidence="7">
    <location>
        <begin position="8"/>
        <end position="39"/>
    </location>
</feature>
<keyword evidence="9" id="KW-1185">Reference proteome</keyword>
<dbReference type="InterPro" id="IPR012382">
    <property type="entry name" value="CobI/CbiL"/>
</dbReference>
<evidence type="ECO:0000256" key="4">
    <source>
        <dbReference type="ARBA" id="ARBA00022679"/>
    </source>
</evidence>
<keyword evidence="5" id="KW-0949">S-adenosyl-L-methionine</keyword>
<evidence type="ECO:0000256" key="3">
    <source>
        <dbReference type="ARBA" id="ARBA00022603"/>
    </source>
</evidence>
<dbReference type="GO" id="GO:0009236">
    <property type="term" value="P:cobalamin biosynthetic process"/>
    <property type="evidence" value="ECO:0007669"/>
    <property type="project" value="UniProtKB-KW"/>
</dbReference>
<dbReference type="OrthoDB" id="9804789at2"/>
<evidence type="ECO:0000313" key="9">
    <source>
        <dbReference type="Proteomes" id="UP000179769"/>
    </source>
</evidence>
<dbReference type="GO" id="GO:0030788">
    <property type="term" value="F:precorrin-2 C20-methyltransferase activity"/>
    <property type="evidence" value="ECO:0007669"/>
    <property type="project" value="InterPro"/>
</dbReference>
<dbReference type="Gene3D" id="3.40.1010.10">
    <property type="entry name" value="Cobalt-precorrin-4 Transmethylase, Domain 1"/>
    <property type="match status" value="1"/>
</dbReference>
<comment type="caution">
    <text evidence="8">The sequence shown here is derived from an EMBL/GenBank/DDBJ whole genome shotgun (WGS) entry which is preliminary data.</text>
</comment>
<dbReference type="CDD" id="cd11645">
    <property type="entry name" value="Precorrin_2_C20_MT"/>
    <property type="match status" value="1"/>
</dbReference>
<dbReference type="SUPFAM" id="SSF53790">
    <property type="entry name" value="Tetrapyrrole methylase"/>
    <property type="match status" value="2"/>
</dbReference>
<keyword evidence="2" id="KW-0169">Cobalamin biosynthesis</keyword>
<dbReference type="InterPro" id="IPR014776">
    <property type="entry name" value="4pyrrole_Mease_sub2"/>
</dbReference>
<evidence type="ECO:0000256" key="6">
    <source>
        <dbReference type="SAM" id="MobiDB-lite"/>
    </source>
</evidence>
<keyword evidence="4 8" id="KW-0808">Transferase</keyword>
<evidence type="ECO:0000313" key="8">
    <source>
        <dbReference type="EMBL" id="OHV27764.1"/>
    </source>
</evidence>
<comment type="pathway">
    <text evidence="1">Cofactor biosynthesis; adenosylcobalamin biosynthesis.</text>
</comment>
<gene>
    <name evidence="8" type="ORF">BBK14_19220</name>
</gene>
<accession>A0A1S1Q6E2</accession>
<reference evidence="9" key="1">
    <citation type="submission" date="2016-07" db="EMBL/GenBank/DDBJ databases">
        <title>Frankia sp. NRRL B-16219 Genome sequencing.</title>
        <authorList>
            <person name="Ghodhbane-Gtari F."/>
            <person name="Swanson E."/>
            <person name="Gueddou A."/>
            <person name="Louati M."/>
            <person name="Nouioui I."/>
            <person name="Hezbri K."/>
            <person name="Abebe-Akele F."/>
            <person name="Simpson S."/>
            <person name="Morris K."/>
            <person name="Thomas K."/>
            <person name="Gtari M."/>
            <person name="Tisa L.S."/>
        </authorList>
    </citation>
    <scope>NUCLEOTIDE SEQUENCE [LARGE SCALE GENOMIC DNA]</scope>
    <source>
        <strain evidence="9">NRRL B-16219</strain>
    </source>
</reference>
<organism evidence="8 9">
    <name type="scientific">Parafrankia soli</name>
    <dbReference type="NCBI Taxonomy" id="2599596"/>
    <lineage>
        <taxon>Bacteria</taxon>
        <taxon>Bacillati</taxon>
        <taxon>Actinomycetota</taxon>
        <taxon>Actinomycetes</taxon>
        <taxon>Frankiales</taxon>
        <taxon>Frankiaceae</taxon>
        <taxon>Parafrankia</taxon>
    </lineage>
</organism>
<feature type="domain" description="Tetrapyrrole methylase" evidence="7">
    <location>
        <begin position="149"/>
        <end position="274"/>
    </location>
</feature>
<feature type="region of interest" description="Disordered" evidence="6">
    <location>
        <begin position="115"/>
        <end position="147"/>
    </location>
</feature>
<dbReference type="RefSeq" id="WP_071064308.1">
    <property type="nucleotide sequence ID" value="NZ_MAXA01000217.1"/>
</dbReference>
<feature type="region of interest" description="Disordered" evidence="6">
    <location>
        <begin position="40"/>
        <end position="73"/>
    </location>
</feature>
<dbReference type="Proteomes" id="UP000179769">
    <property type="component" value="Unassembled WGS sequence"/>
</dbReference>
<dbReference type="InterPro" id="IPR000878">
    <property type="entry name" value="4pyrrol_Mease"/>
</dbReference>
<dbReference type="AlphaFoldDB" id="A0A1S1Q6E2"/>
<name>A0A1S1Q6E2_9ACTN</name>
<dbReference type="GO" id="GO:0032259">
    <property type="term" value="P:methylation"/>
    <property type="evidence" value="ECO:0007669"/>
    <property type="project" value="UniProtKB-KW"/>
</dbReference>
<dbReference type="PANTHER" id="PTHR43467">
    <property type="entry name" value="COBALT-PRECORRIN-2 C(20)-METHYLTRANSFERASE"/>
    <property type="match status" value="1"/>
</dbReference>
<dbReference type="InterPro" id="IPR014777">
    <property type="entry name" value="4pyrrole_Mease_sub1"/>
</dbReference>
<proteinExistence type="predicted"/>
<dbReference type="EMBL" id="MAXA01000217">
    <property type="protein sequence ID" value="OHV27764.1"/>
    <property type="molecule type" value="Genomic_DNA"/>
</dbReference>
<evidence type="ECO:0000259" key="7">
    <source>
        <dbReference type="Pfam" id="PF00590"/>
    </source>
</evidence>
<feature type="compositionally biased region" description="Low complexity" evidence="6">
    <location>
        <begin position="129"/>
        <end position="140"/>
    </location>
</feature>
<keyword evidence="3 8" id="KW-0489">Methyltransferase</keyword>
<evidence type="ECO:0000256" key="2">
    <source>
        <dbReference type="ARBA" id="ARBA00022573"/>
    </source>
</evidence>
<dbReference type="Gene3D" id="3.30.950.10">
    <property type="entry name" value="Methyltransferase, Cobalt-precorrin-4 Transmethylase, Domain 2"/>
    <property type="match status" value="1"/>
</dbReference>
<evidence type="ECO:0000256" key="5">
    <source>
        <dbReference type="ARBA" id="ARBA00022691"/>
    </source>
</evidence>